<protein>
    <recommendedName>
        <fullName evidence="4">Serine-threonine/tyrosine-protein kinase catalytic domain-containing protein</fullName>
    </recommendedName>
</protein>
<evidence type="ECO:0000256" key="1">
    <source>
        <dbReference type="SAM" id="Phobius"/>
    </source>
</evidence>
<accession>A0A9Q0ZIS4</accession>
<dbReference type="SUPFAM" id="SSF52058">
    <property type="entry name" value="L domain-like"/>
    <property type="match status" value="1"/>
</dbReference>
<gene>
    <name evidence="2" type="ORF">OIU85_018231</name>
</gene>
<dbReference type="AlphaFoldDB" id="A0A9Q0ZIS4"/>
<reference evidence="2" key="2">
    <citation type="journal article" date="2023" name="Int. J. Mol. Sci.">
        <title>De Novo Assembly and Annotation of 11 Diverse Shrub Willow (Salix) Genomes Reveals Novel Gene Organization in Sex-Linked Regions.</title>
        <authorList>
            <person name="Hyden B."/>
            <person name="Feng K."/>
            <person name="Yates T.B."/>
            <person name="Jawdy S."/>
            <person name="Cereghino C."/>
            <person name="Smart L.B."/>
            <person name="Muchero W."/>
        </authorList>
    </citation>
    <scope>NUCLEOTIDE SEQUENCE [LARGE SCALE GENOMIC DNA]</scope>
    <source>
        <tissue evidence="2">Shoot tip</tissue>
    </source>
</reference>
<proteinExistence type="predicted"/>
<dbReference type="PROSITE" id="PS51450">
    <property type="entry name" value="LRR"/>
    <property type="match status" value="1"/>
</dbReference>
<dbReference type="PANTHER" id="PTHR48007">
    <property type="entry name" value="LEUCINE-RICH REPEAT RECEPTOR-LIKE PROTEIN KINASE PXC1"/>
    <property type="match status" value="1"/>
</dbReference>
<name>A0A9Q0ZIS4_SALVM</name>
<dbReference type="PANTHER" id="PTHR48007:SF76">
    <property type="entry name" value="OS03G0145102 PROTEIN"/>
    <property type="match status" value="1"/>
</dbReference>
<dbReference type="InterPro" id="IPR032675">
    <property type="entry name" value="LRR_dom_sf"/>
</dbReference>
<evidence type="ECO:0008006" key="4">
    <source>
        <dbReference type="Google" id="ProtNLM"/>
    </source>
</evidence>
<dbReference type="OrthoDB" id="781197at2759"/>
<dbReference type="Gene3D" id="3.80.10.10">
    <property type="entry name" value="Ribonuclease Inhibitor"/>
    <property type="match status" value="1"/>
</dbReference>
<keyword evidence="3" id="KW-1185">Reference proteome</keyword>
<keyword evidence="1" id="KW-1133">Transmembrane helix</keyword>
<evidence type="ECO:0000313" key="2">
    <source>
        <dbReference type="EMBL" id="KAJ6736004.1"/>
    </source>
</evidence>
<evidence type="ECO:0000313" key="3">
    <source>
        <dbReference type="Proteomes" id="UP001151529"/>
    </source>
</evidence>
<organism evidence="2 3">
    <name type="scientific">Salix viminalis</name>
    <name type="common">Common osier</name>
    <name type="synonym">Basket willow</name>
    <dbReference type="NCBI Taxonomy" id="40686"/>
    <lineage>
        <taxon>Eukaryota</taxon>
        <taxon>Viridiplantae</taxon>
        <taxon>Streptophyta</taxon>
        <taxon>Embryophyta</taxon>
        <taxon>Tracheophyta</taxon>
        <taxon>Spermatophyta</taxon>
        <taxon>Magnoliopsida</taxon>
        <taxon>eudicotyledons</taxon>
        <taxon>Gunneridae</taxon>
        <taxon>Pentapetalae</taxon>
        <taxon>rosids</taxon>
        <taxon>fabids</taxon>
        <taxon>Malpighiales</taxon>
        <taxon>Salicaceae</taxon>
        <taxon>Saliceae</taxon>
        <taxon>Salix</taxon>
    </lineage>
</organism>
<feature type="transmembrane region" description="Helical" evidence="1">
    <location>
        <begin position="89"/>
        <end position="110"/>
    </location>
</feature>
<sequence length="222" mass="24413">MSSLTQLQSLDLSHNLLYGRIKVLGSLTSLASLNISYNNFSGPIPVTPFFRTLSSNSYLQNPSLCDSTDGYSCSPKIDRRNGLKSAKTIALISVILASVTIIVIASWAIVMRNHRNVMEKSSGALATSSRAEDFSYPWTFIPFQKLNFTIVSILDAKLQGLPDQMVQEMLQTLGIAMFCVNSSPAERPTMKDVVALLMEVKSPPEEWGKTSQPLMKQSSNQS</sequence>
<dbReference type="InterPro" id="IPR001611">
    <property type="entry name" value="Leu-rich_rpt"/>
</dbReference>
<reference evidence="2" key="1">
    <citation type="submission" date="2022-11" db="EMBL/GenBank/DDBJ databases">
        <authorList>
            <person name="Hyden B.L."/>
            <person name="Feng K."/>
            <person name="Yates T."/>
            <person name="Jawdy S."/>
            <person name="Smart L.B."/>
            <person name="Muchero W."/>
        </authorList>
    </citation>
    <scope>NUCLEOTIDE SEQUENCE</scope>
    <source>
        <tissue evidence="2">Shoot tip</tissue>
    </source>
</reference>
<dbReference type="InterPro" id="IPR046959">
    <property type="entry name" value="PRK1-6/SRF4-like"/>
</dbReference>
<dbReference type="Proteomes" id="UP001151529">
    <property type="component" value="Chromosome 5"/>
</dbReference>
<keyword evidence="1" id="KW-0472">Membrane</keyword>
<keyword evidence="1" id="KW-0812">Transmembrane</keyword>
<comment type="caution">
    <text evidence="2">The sequence shown here is derived from an EMBL/GenBank/DDBJ whole genome shotgun (WGS) entry which is preliminary data.</text>
</comment>
<dbReference type="EMBL" id="JAPFFL010000003">
    <property type="protein sequence ID" value="KAJ6736004.1"/>
    <property type="molecule type" value="Genomic_DNA"/>
</dbReference>